<evidence type="ECO:0000256" key="1">
    <source>
        <dbReference type="SAM" id="MobiDB-lite"/>
    </source>
</evidence>
<dbReference type="AlphaFoldDB" id="A0AAP0KK95"/>
<gene>
    <name evidence="3" type="ORF">Sjap_000649</name>
</gene>
<feature type="region of interest" description="Disordered" evidence="1">
    <location>
        <begin position="41"/>
        <end position="63"/>
    </location>
</feature>
<reference evidence="3 4" key="1">
    <citation type="submission" date="2024-01" db="EMBL/GenBank/DDBJ databases">
        <title>Genome assemblies of Stephania.</title>
        <authorList>
            <person name="Yang L."/>
        </authorList>
    </citation>
    <scope>NUCLEOTIDE SEQUENCE [LARGE SCALE GENOMIC DNA]</scope>
    <source>
        <strain evidence="3">QJT</strain>
        <tissue evidence="3">Leaf</tissue>
    </source>
</reference>
<comment type="caution">
    <text evidence="3">The sequence shown here is derived from an EMBL/GenBank/DDBJ whole genome shotgun (WGS) entry which is preliminary data.</text>
</comment>
<name>A0AAP0KK95_9MAGN</name>
<organism evidence="3 4">
    <name type="scientific">Stephania japonica</name>
    <dbReference type="NCBI Taxonomy" id="461633"/>
    <lineage>
        <taxon>Eukaryota</taxon>
        <taxon>Viridiplantae</taxon>
        <taxon>Streptophyta</taxon>
        <taxon>Embryophyta</taxon>
        <taxon>Tracheophyta</taxon>
        <taxon>Spermatophyta</taxon>
        <taxon>Magnoliopsida</taxon>
        <taxon>Ranunculales</taxon>
        <taxon>Menispermaceae</taxon>
        <taxon>Menispermoideae</taxon>
        <taxon>Cissampelideae</taxon>
        <taxon>Stephania</taxon>
    </lineage>
</organism>
<dbReference type="EMBL" id="JBBNAE010000001">
    <property type="protein sequence ID" value="KAK9153169.1"/>
    <property type="molecule type" value="Genomic_DNA"/>
</dbReference>
<proteinExistence type="predicted"/>
<evidence type="ECO:0000256" key="2">
    <source>
        <dbReference type="SAM" id="SignalP"/>
    </source>
</evidence>
<feature type="chain" id="PRO_5042904994" description="Secreted protein" evidence="2">
    <location>
        <begin position="19"/>
        <end position="95"/>
    </location>
</feature>
<sequence>MPLLAAVVTAMTTSGAASFAAASAPTSAINPISTTTAVLKPPPPNLYPLPPSYQPQLPTNPHAHHRLHCDPMTAAASIANPIPKPSSRMSLCVIC</sequence>
<keyword evidence="4" id="KW-1185">Reference proteome</keyword>
<dbReference type="Proteomes" id="UP001417504">
    <property type="component" value="Unassembled WGS sequence"/>
</dbReference>
<evidence type="ECO:0000313" key="4">
    <source>
        <dbReference type="Proteomes" id="UP001417504"/>
    </source>
</evidence>
<keyword evidence="2" id="KW-0732">Signal</keyword>
<evidence type="ECO:0000313" key="3">
    <source>
        <dbReference type="EMBL" id="KAK9153169.1"/>
    </source>
</evidence>
<feature type="compositionally biased region" description="Pro residues" evidence="1">
    <location>
        <begin position="41"/>
        <end position="53"/>
    </location>
</feature>
<protein>
    <recommendedName>
        <fullName evidence="5">Secreted protein</fullName>
    </recommendedName>
</protein>
<evidence type="ECO:0008006" key="5">
    <source>
        <dbReference type="Google" id="ProtNLM"/>
    </source>
</evidence>
<accession>A0AAP0KK95</accession>
<feature type="signal peptide" evidence="2">
    <location>
        <begin position="1"/>
        <end position="18"/>
    </location>
</feature>